<gene>
    <name evidence="1" type="ORF">EZS28_043845</name>
</gene>
<evidence type="ECO:0000313" key="1">
    <source>
        <dbReference type="EMBL" id="KAA6360628.1"/>
    </source>
</evidence>
<protein>
    <recommendedName>
        <fullName evidence="3">Right handed beta helix domain-containing protein</fullName>
    </recommendedName>
</protein>
<sequence length="135" mass="14058">SILNCEFHYDTPAISRGLIQVTLGNVSITDSKIESFTKSRGRKTALNSFSTIGITLYDESLISYSITGNLNIEGCIFTNIANAIANGNGGVINGTFSSTSGSILITGTDKTTFTSCTVPSDSGLGGVTYLDIQAG</sequence>
<reference evidence="1 2" key="1">
    <citation type="submission" date="2019-03" db="EMBL/GenBank/DDBJ databases">
        <title>Single cell metagenomics reveals metabolic interactions within the superorganism composed of flagellate Streblomastix strix and complex community of Bacteroidetes bacteria on its surface.</title>
        <authorList>
            <person name="Treitli S.C."/>
            <person name="Kolisko M."/>
            <person name="Husnik F."/>
            <person name="Keeling P."/>
            <person name="Hampl V."/>
        </authorList>
    </citation>
    <scope>NUCLEOTIDE SEQUENCE [LARGE SCALE GENOMIC DNA]</scope>
    <source>
        <strain evidence="1">ST1C</strain>
    </source>
</reference>
<organism evidence="1 2">
    <name type="scientific">Streblomastix strix</name>
    <dbReference type="NCBI Taxonomy" id="222440"/>
    <lineage>
        <taxon>Eukaryota</taxon>
        <taxon>Metamonada</taxon>
        <taxon>Preaxostyla</taxon>
        <taxon>Oxymonadida</taxon>
        <taxon>Streblomastigidae</taxon>
        <taxon>Streblomastix</taxon>
    </lineage>
</organism>
<evidence type="ECO:0008006" key="3">
    <source>
        <dbReference type="Google" id="ProtNLM"/>
    </source>
</evidence>
<accession>A0A5J4TQU5</accession>
<feature type="non-terminal residue" evidence="1">
    <location>
        <position position="1"/>
    </location>
</feature>
<comment type="caution">
    <text evidence="1">The sequence shown here is derived from an EMBL/GenBank/DDBJ whole genome shotgun (WGS) entry which is preliminary data.</text>
</comment>
<proteinExistence type="predicted"/>
<evidence type="ECO:0000313" key="2">
    <source>
        <dbReference type="Proteomes" id="UP000324800"/>
    </source>
</evidence>
<dbReference type="EMBL" id="SNRW01026676">
    <property type="protein sequence ID" value="KAA6360628.1"/>
    <property type="molecule type" value="Genomic_DNA"/>
</dbReference>
<dbReference type="Proteomes" id="UP000324800">
    <property type="component" value="Unassembled WGS sequence"/>
</dbReference>
<dbReference type="AlphaFoldDB" id="A0A5J4TQU5"/>
<name>A0A5J4TQU5_9EUKA</name>